<gene>
    <name evidence="1" type="ORF">B6254_1512</name>
</gene>
<dbReference type="AlphaFoldDB" id="A0A2S1KSC0"/>
<proteinExistence type="predicted"/>
<sequence>MAGAYKITAVSGDNFILQISVGKMDEEMNNLKFSENMTNKLDKDSKDLGFEESVTVTLDEGDYVYSQGGTVKMEKLN</sequence>
<protein>
    <submittedName>
        <fullName evidence="1">Uncharacterized protein</fullName>
    </submittedName>
</protein>
<dbReference type="Proteomes" id="UP000244870">
    <property type="component" value="Chromosome"/>
</dbReference>
<reference evidence="1 2" key="1">
    <citation type="submission" date="2017-04" db="EMBL/GenBank/DDBJ databases">
        <title>Weissella cibaria strain m2 complete genome.</title>
        <authorList>
            <person name="Pan Q."/>
            <person name="Tan M."/>
            <person name="Yao F."/>
            <person name="Su S."/>
        </authorList>
    </citation>
    <scope>NUCLEOTIDE SEQUENCE [LARGE SCALE GENOMIC DNA]</scope>
    <source>
        <strain evidence="1 2">M2</strain>
    </source>
</reference>
<evidence type="ECO:0000313" key="1">
    <source>
        <dbReference type="EMBL" id="AWF95906.1"/>
    </source>
</evidence>
<evidence type="ECO:0000313" key="2">
    <source>
        <dbReference type="Proteomes" id="UP000244870"/>
    </source>
</evidence>
<name>A0A2S1KSC0_9LACO</name>
<accession>A0A2S1KSC0</accession>
<organism evidence="1 2">
    <name type="scientific">Weissella cibaria</name>
    <dbReference type="NCBI Taxonomy" id="137591"/>
    <lineage>
        <taxon>Bacteria</taxon>
        <taxon>Bacillati</taxon>
        <taxon>Bacillota</taxon>
        <taxon>Bacilli</taxon>
        <taxon>Lactobacillales</taxon>
        <taxon>Lactobacillaceae</taxon>
        <taxon>Weissella</taxon>
    </lineage>
</organism>
<dbReference type="EMBL" id="CP020928">
    <property type="protein sequence ID" value="AWF95906.1"/>
    <property type="molecule type" value="Genomic_DNA"/>
</dbReference>